<keyword evidence="2" id="KW-1185">Reference proteome</keyword>
<dbReference type="EMBL" id="CP020809">
    <property type="protein sequence ID" value="ART69980.1"/>
    <property type="molecule type" value="Genomic_DNA"/>
</dbReference>
<evidence type="ECO:0000313" key="1">
    <source>
        <dbReference type="EMBL" id="ART69980.1"/>
    </source>
</evidence>
<proteinExistence type="predicted"/>
<protein>
    <recommendedName>
        <fullName evidence="3">Phasin domain-containing protein</fullName>
    </recommendedName>
</protein>
<dbReference type="KEGG" id="mdx:BTO20_16610"/>
<gene>
    <name evidence="1" type="ORF">BTO20_16610</name>
</gene>
<dbReference type="AlphaFoldDB" id="A0A1Y0C470"/>
<dbReference type="RefSeq" id="WP_087077468.1">
    <property type="nucleotide sequence ID" value="NZ_CP020809.1"/>
</dbReference>
<accession>A0A1Y0C470</accession>
<sequence length="95" mass="10450">MDFGAFKSPQFDNASIDETISRIREMNERLIETSKTAGRASLDAYEATLKSMVDFSKKSAGGTQLDWLSALATAHAQFIQDLSAAYIKATREALK</sequence>
<evidence type="ECO:0008006" key="3">
    <source>
        <dbReference type="Google" id="ProtNLM"/>
    </source>
</evidence>
<reference evidence="1 2" key="1">
    <citation type="submission" date="2017-04" db="EMBL/GenBank/DDBJ databases">
        <title>Whole Genome Sequence of 1,4-Dioxane Degrading Bacterium Mycobacterium dioxanotrophicus PH-06.</title>
        <authorList>
            <person name="He Y."/>
        </authorList>
    </citation>
    <scope>NUCLEOTIDE SEQUENCE [LARGE SCALE GENOMIC DNA]</scope>
    <source>
        <strain evidence="1 2">PH-06</strain>
    </source>
</reference>
<name>A0A1Y0C470_9MYCO</name>
<dbReference type="OrthoDB" id="4377286at2"/>
<evidence type="ECO:0000313" key="2">
    <source>
        <dbReference type="Proteomes" id="UP000195331"/>
    </source>
</evidence>
<organism evidence="1 2">
    <name type="scientific">Mycobacterium dioxanotrophicus</name>
    <dbReference type="NCBI Taxonomy" id="482462"/>
    <lineage>
        <taxon>Bacteria</taxon>
        <taxon>Bacillati</taxon>
        <taxon>Actinomycetota</taxon>
        <taxon>Actinomycetes</taxon>
        <taxon>Mycobacteriales</taxon>
        <taxon>Mycobacteriaceae</taxon>
        <taxon>Mycobacterium</taxon>
    </lineage>
</organism>
<dbReference type="Proteomes" id="UP000195331">
    <property type="component" value="Chromosome"/>
</dbReference>